<sequence length="375" mass="43399">INSASNWDEFREGCGKLTISPQNFIYGDIEGNIGHQQAGRLPIRKYGNGALVTPGTDEKFNWVGLAPFEKMLSIYNPDHEFVYTANYNEDKAPNGVLIAQDEVKPYRQIRIKRLLQLKEKFSTKDFENFQFDYFTEEATELLPLMLKYMKVKASTKLQKELISLLENWDYFLNKKSVPGTIYKIWCQETFKKILIPLIGKELFDIYYESCPFELKRLFKIYDERIEELGDILLEAFNKTITFLTEKFSSDYTKWQWGNLHKIILTHPFSQANEAAKILNIGPFKIGGDPNTLNNGFYSPLNNFGVVVGPSMRQIHDLSDWDKSIGVLPGGQSGLPFHKHYKDLMKLWVKGKYFPLLFTRKAISNNLEGIFKLISH</sequence>
<protein>
    <recommendedName>
        <fullName evidence="2">Penicillin acylase family protein</fullName>
    </recommendedName>
</protein>
<dbReference type="PANTHER" id="PTHR34218">
    <property type="entry name" value="PEPTIDASE S45 PENICILLIN AMIDASE"/>
    <property type="match status" value="1"/>
</dbReference>
<reference evidence="1" key="1">
    <citation type="journal article" date="2014" name="Front. Microbiol.">
        <title>High frequency of phylogenetically diverse reductive dehalogenase-homologous genes in deep subseafloor sedimentary metagenomes.</title>
        <authorList>
            <person name="Kawai M."/>
            <person name="Futagami T."/>
            <person name="Toyoda A."/>
            <person name="Takaki Y."/>
            <person name="Nishi S."/>
            <person name="Hori S."/>
            <person name="Arai W."/>
            <person name="Tsubouchi T."/>
            <person name="Morono Y."/>
            <person name="Uchiyama I."/>
            <person name="Ito T."/>
            <person name="Fujiyama A."/>
            <person name="Inagaki F."/>
            <person name="Takami H."/>
        </authorList>
    </citation>
    <scope>NUCLEOTIDE SEQUENCE</scope>
    <source>
        <strain evidence="1">Expedition CK06-06</strain>
    </source>
</reference>
<organism evidence="1">
    <name type="scientific">marine sediment metagenome</name>
    <dbReference type="NCBI Taxonomy" id="412755"/>
    <lineage>
        <taxon>unclassified sequences</taxon>
        <taxon>metagenomes</taxon>
        <taxon>ecological metagenomes</taxon>
    </lineage>
</organism>
<dbReference type="PANTHER" id="PTHR34218:SF4">
    <property type="entry name" value="ACYL-HOMOSERINE LACTONE ACYLASE QUIP"/>
    <property type="match status" value="1"/>
</dbReference>
<gene>
    <name evidence="1" type="ORF">S03H2_11681</name>
</gene>
<dbReference type="EMBL" id="BARU01005952">
    <property type="protein sequence ID" value="GAH43527.1"/>
    <property type="molecule type" value="Genomic_DNA"/>
</dbReference>
<dbReference type="Pfam" id="PF01804">
    <property type="entry name" value="Penicil_amidase"/>
    <property type="match status" value="1"/>
</dbReference>
<dbReference type="GO" id="GO:0016787">
    <property type="term" value="F:hydrolase activity"/>
    <property type="evidence" value="ECO:0007669"/>
    <property type="project" value="InterPro"/>
</dbReference>
<evidence type="ECO:0000313" key="1">
    <source>
        <dbReference type="EMBL" id="GAH43527.1"/>
    </source>
</evidence>
<comment type="caution">
    <text evidence="1">The sequence shown here is derived from an EMBL/GenBank/DDBJ whole genome shotgun (WGS) entry which is preliminary data.</text>
</comment>
<dbReference type="GO" id="GO:0017000">
    <property type="term" value="P:antibiotic biosynthetic process"/>
    <property type="evidence" value="ECO:0007669"/>
    <property type="project" value="InterPro"/>
</dbReference>
<dbReference type="SUPFAM" id="SSF56235">
    <property type="entry name" value="N-terminal nucleophile aminohydrolases (Ntn hydrolases)"/>
    <property type="match status" value="1"/>
</dbReference>
<name>X1FEZ1_9ZZZZ</name>
<dbReference type="Gene3D" id="3.60.20.10">
    <property type="entry name" value="Glutamine Phosphoribosylpyrophosphate, subunit 1, domain 1"/>
    <property type="match status" value="2"/>
</dbReference>
<evidence type="ECO:0008006" key="2">
    <source>
        <dbReference type="Google" id="ProtNLM"/>
    </source>
</evidence>
<accession>X1FEZ1</accession>
<dbReference type="InterPro" id="IPR029055">
    <property type="entry name" value="Ntn_hydrolases_N"/>
</dbReference>
<dbReference type="InterPro" id="IPR002692">
    <property type="entry name" value="S45"/>
</dbReference>
<dbReference type="AlphaFoldDB" id="X1FEZ1"/>
<proteinExistence type="predicted"/>
<feature type="non-terminal residue" evidence="1">
    <location>
        <position position="1"/>
    </location>
</feature>